<keyword evidence="9" id="KW-1185">Reference proteome</keyword>
<evidence type="ECO:0000256" key="6">
    <source>
        <dbReference type="ARBA" id="ARBA00022837"/>
    </source>
</evidence>
<keyword evidence="5" id="KW-0378">Hydrolase</keyword>
<dbReference type="Proteomes" id="UP000515808">
    <property type="component" value="Chromosome"/>
</dbReference>
<dbReference type="GO" id="GO:0046872">
    <property type="term" value="F:metal ion binding"/>
    <property type="evidence" value="ECO:0007669"/>
    <property type="project" value="UniProtKB-KW"/>
</dbReference>
<dbReference type="CDD" id="cd16144">
    <property type="entry name" value="ARS_like"/>
    <property type="match status" value="1"/>
</dbReference>
<organism evidence="8 9">
    <name type="scientific">Polaribacter pectinis</name>
    <dbReference type="NCBI Taxonomy" id="2738844"/>
    <lineage>
        <taxon>Bacteria</taxon>
        <taxon>Pseudomonadati</taxon>
        <taxon>Bacteroidota</taxon>
        <taxon>Flavobacteriia</taxon>
        <taxon>Flavobacteriales</taxon>
        <taxon>Flavobacteriaceae</taxon>
    </lineage>
</organism>
<keyword evidence="3" id="KW-0479">Metal-binding</keyword>
<evidence type="ECO:0000256" key="4">
    <source>
        <dbReference type="ARBA" id="ARBA00022729"/>
    </source>
</evidence>
<name>A0A7G9L6Q2_9FLAO</name>
<reference evidence="8 9" key="1">
    <citation type="submission" date="2020-08" db="EMBL/GenBank/DDBJ databases">
        <title>Polaribacter sp. L12M9 isolated from gut of the Korean scallop.</title>
        <authorList>
            <person name="Jeong Y.S."/>
        </authorList>
    </citation>
    <scope>NUCLEOTIDE SEQUENCE [LARGE SCALE GENOMIC DNA]</scope>
    <source>
        <strain evidence="8 9">L12M9</strain>
    </source>
</reference>
<protein>
    <submittedName>
        <fullName evidence="8">Sulfatase</fullName>
    </submittedName>
</protein>
<dbReference type="InterPro" id="IPR024607">
    <property type="entry name" value="Sulfatase_CS"/>
</dbReference>
<dbReference type="GO" id="GO:0004065">
    <property type="term" value="F:arylsulfatase activity"/>
    <property type="evidence" value="ECO:0007669"/>
    <property type="project" value="TreeGrafter"/>
</dbReference>
<gene>
    <name evidence="8" type="ORF">H9W90_08760</name>
</gene>
<dbReference type="PROSITE" id="PS51257">
    <property type="entry name" value="PROKAR_LIPOPROTEIN"/>
    <property type="match status" value="1"/>
</dbReference>
<comment type="cofactor">
    <cofactor evidence="1">
        <name>Ca(2+)</name>
        <dbReference type="ChEBI" id="CHEBI:29108"/>
    </cofactor>
</comment>
<dbReference type="AlphaFoldDB" id="A0A7G9L6Q2"/>
<keyword evidence="4" id="KW-0732">Signal</keyword>
<evidence type="ECO:0000259" key="7">
    <source>
        <dbReference type="Pfam" id="PF00884"/>
    </source>
</evidence>
<dbReference type="PROSITE" id="PS00149">
    <property type="entry name" value="SULFATASE_2"/>
    <property type="match status" value="1"/>
</dbReference>
<dbReference type="PANTHER" id="PTHR42693:SF42">
    <property type="entry name" value="ARYLSULFATASE G"/>
    <property type="match status" value="1"/>
</dbReference>
<keyword evidence="6" id="KW-0106">Calcium</keyword>
<evidence type="ECO:0000256" key="2">
    <source>
        <dbReference type="ARBA" id="ARBA00008779"/>
    </source>
</evidence>
<accession>A0A7G9L6Q2</accession>
<evidence type="ECO:0000313" key="9">
    <source>
        <dbReference type="Proteomes" id="UP000515808"/>
    </source>
</evidence>
<dbReference type="PANTHER" id="PTHR42693">
    <property type="entry name" value="ARYLSULFATASE FAMILY MEMBER"/>
    <property type="match status" value="1"/>
</dbReference>
<dbReference type="Gene3D" id="3.40.720.10">
    <property type="entry name" value="Alkaline Phosphatase, subunit A"/>
    <property type="match status" value="1"/>
</dbReference>
<evidence type="ECO:0000313" key="8">
    <source>
        <dbReference type="EMBL" id="QNM84301.1"/>
    </source>
</evidence>
<comment type="similarity">
    <text evidence="2">Belongs to the sulfatase family.</text>
</comment>
<dbReference type="SUPFAM" id="SSF53649">
    <property type="entry name" value="Alkaline phosphatase-like"/>
    <property type="match status" value="1"/>
</dbReference>
<proteinExistence type="inferred from homology"/>
<evidence type="ECO:0000256" key="5">
    <source>
        <dbReference type="ARBA" id="ARBA00022801"/>
    </source>
</evidence>
<dbReference type="InterPro" id="IPR017850">
    <property type="entry name" value="Alkaline_phosphatase_core_sf"/>
</dbReference>
<feature type="domain" description="Sulfatase N-terminal" evidence="7">
    <location>
        <begin position="34"/>
        <end position="376"/>
    </location>
</feature>
<dbReference type="Gene3D" id="3.30.1120.10">
    <property type="match status" value="1"/>
</dbReference>
<dbReference type="RefSeq" id="WP_187481245.1">
    <property type="nucleotide sequence ID" value="NZ_CP060695.1"/>
</dbReference>
<dbReference type="Pfam" id="PF00884">
    <property type="entry name" value="Sulfatase"/>
    <property type="match status" value="1"/>
</dbReference>
<sequence length="532" mass="60670">MKLKIMLFIMTIVMFSCKESTTISPMSLKVPKRPNILFFLVDDLGLKDLGFAGSTFYETPNIDKLASKSTIFTQGYAGSRVCSPSRATLMTGKFTARHGVTDWIGAKAGNNWRKNNRQDKLLPAEYMLSLPKEDITIAEAMKANGYKTFFAGKWHLGKEGSYPENHGFDVNIGGWHSGSPKGGYFSPYINPKLENTKDGENLSERLAHETINFMKHNKAKPFFAFLSFYAVHGPIQTNQEKWKKYRDKAKSQGIAKNGFVMERKLPIRQTQDNPIYGGLVESMDDAVGLVLNQLKELGLDKNTIVIFTSDNGGVSSGDNFSTSNLPYKGGKGYQWEGGIREPYLIYVPWNKYNEKAIDYPVTGADLYPTILEYAQIDLLPNQHKDGISLKSIIEGRKILEERPLYWHYPHYGNQGGDPSSIIRKGDWKLIHYYEDDSNELYNLKNDPFEQHNVASKKSEISSKLSKNLKDWLHSVDAKFPKKDTGFDPIKRAKYEKMIREKRLVQLEKERKKMLSDNFTPNKDWWGSKITKE</sequence>
<evidence type="ECO:0000256" key="3">
    <source>
        <dbReference type="ARBA" id="ARBA00022723"/>
    </source>
</evidence>
<dbReference type="KEGG" id="ppec:H9W90_08760"/>
<dbReference type="EMBL" id="CP060695">
    <property type="protein sequence ID" value="QNM84301.1"/>
    <property type="molecule type" value="Genomic_DNA"/>
</dbReference>
<dbReference type="InterPro" id="IPR000917">
    <property type="entry name" value="Sulfatase_N"/>
</dbReference>
<evidence type="ECO:0000256" key="1">
    <source>
        <dbReference type="ARBA" id="ARBA00001913"/>
    </source>
</evidence>
<dbReference type="InterPro" id="IPR050738">
    <property type="entry name" value="Sulfatase"/>
</dbReference>